<keyword evidence="2" id="KW-0812">Transmembrane</keyword>
<keyword evidence="4" id="KW-1185">Reference proteome</keyword>
<proteinExistence type="predicted"/>
<comment type="caution">
    <text evidence="3">The sequence shown here is derived from an EMBL/GenBank/DDBJ whole genome shotgun (WGS) entry which is preliminary data.</text>
</comment>
<feature type="region of interest" description="Disordered" evidence="1">
    <location>
        <begin position="1"/>
        <end position="21"/>
    </location>
</feature>
<gene>
    <name evidence="3" type="ORF">BJ976_000394</name>
</gene>
<feature type="transmembrane region" description="Helical" evidence="2">
    <location>
        <begin position="25"/>
        <end position="45"/>
    </location>
</feature>
<dbReference type="Proteomes" id="UP000560081">
    <property type="component" value="Unassembled WGS sequence"/>
</dbReference>
<dbReference type="NCBIfam" id="TIGR03816">
    <property type="entry name" value="tadE_like_DECH"/>
    <property type="match status" value="1"/>
</dbReference>
<protein>
    <submittedName>
        <fullName evidence="3">Secretion/DNA translocation related TadE-like protein</fullName>
    </submittedName>
</protein>
<name>A0A4Y8X1C3_9MICC</name>
<accession>A0A4Y8X1C3</accession>
<evidence type="ECO:0000313" key="4">
    <source>
        <dbReference type="Proteomes" id="UP000560081"/>
    </source>
</evidence>
<evidence type="ECO:0000256" key="2">
    <source>
        <dbReference type="SAM" id="Phobius"/>
    </source>
</evidence>
<keyword evidence="2" id="KW-1133">Transmembrane helix</keyword>
<dbReference type="InterPro" id="IPR021202">
    <property type="entry name" value="Rv3654c-like"/>
</dbReference>
<dbReference type="AlphaFoldDB" id="A0A4Y8X1C3"/>
<sequence length="135" mass="13097">MSAPGEVATTGPRPPWRDDTGSGSVTVLGTVLLAAGLLAAVLAVGEAAVVSARASGAADLAALAASDARRGLSDHDPCGIAEDTAERNGAVVTECTARQDGSMRVAVEVRQGPVPLPPGEAVAVAGAPHPGTGPG</sequence>
<keyword evidence="2" id="KW-0472">Membrane</keyword>
<reference evidence="3 4" key="1">
    <citation type="submission" date="2020-08" db="EMBL/GenBank/DDBJ databases">
        <title>Sequencing the genomes of 1000 actinobacteria strains.</title>
        <authorList>
            <person name="Klenk H.-P."/>
        </authorList>
    </citation>
    <scope>NUCLEOTIDE SEQUENCE [LARGE SCALE GENOMIC DNA]</scope>
    <source>
        <strain evidence="3 4">DSM 19079</strain>
    </source>
</reference>
<evidence type="ECO:0000313" key="3">
    <source>
        <dbReference type="EMBL" id="MBB4882043.1"/>
    </source>
</evidence>
<evidence type="ECO:0000256" key="1">
    <source>
        <dbReference type="SAM" id="MobiDB-lite"/>
    </source>
</evidence>
<organism evidence="3 4">
    <name type="scientific">Micrococcus flavus</name>
    <dbReference type="NCBI Taxonomy" id="384602"/>
    <lineage>
        <taxon>Bacteria</taxon>
        <taxon>Bacillati</taxon>
        <taxon>Actinomycetota</taxon>
        <taxon>Actinomycetes</taxon>
        <taxon>Micrococcales</taxon>
        <taxon>Micrococcaceae</taxon>
        <taxon>Micrococcus</taxon>
    </lineage>
</organism>
<dbReference type="RefSeq" id="WP_135029761.1">
    <property type="nucleotide sequence ID" value="NZ_BMLA01000003.1"/>
</dbReference>
<dbReference type="EMBL" id="JACHMC010000001">
    <property type="protein sequence ID" value="MBB4882043.1"/>
    <property type="molecule type" value="Genomic_DNA"/>
</dbReference>
<feature type="region of interest" description="Disordered" evidence="1">
    <location>
        <begin position="116"/>
        <end position="135"/>
    </location>
</feature>
<feature type="compositionally biased region" description="Low complexity" evidence="1">
    <location>
        <begin position="119"/>
        <end position="135"/>
    </location>
</feature>